<dbReference type="SMART" id="SM00345">
    <property type="entry name" value="HTH_GNTR"/>
    <property type="match status" value="1"/>
</dbReference>
<reference evidence="7 8" key="1">
    <citation type="submission" date="2019-06" db="EMBL/GenBank/DDBJ databases">
        <title>Sequencing the genomes of 1000 actinobacteria strains.</title>
        <authorList>
            <person name="Klenk H.-P."/>
        </authorList>
    </citation>
    <scope>NUCLEOTIDE SEQUENCE [LARGE SCALE GENOMIC DNA]</scope>
    <source>
        <strain evidence="7 8">DSM 18935</strain>
    </source>
</reference>
<dbReference type="PANTHER" id="PTHR46577">
    <property type="entry name" value="HTH-TYPE TRANSCRIPTIONAL REGULATORY PROTEIN GABR"/>
    <property type="match status" value="1"/>
</dbReference>
<evidence type="ECO:0000313" key="8">
    <source>
        <dbReference type="Proteomes" id="UP000315628"/>
    </source>
</evidence>
<dbReference type="Pfam" id="PF00155">
    <property type="entry name" value="Aminotran_1_2"/>
    <property type="match status" value="1"/>
</dbReference>
<evidence type="ECO:0000259" key="6">
    <source>
        <dbReference type="PROSITE" id="PS50949"/>
    </source>
</evidence>
<keyword evidence="4" id="KW-0238">DNA-binding</keyword>
<sequence>MRHPRPADLPLTIDRSAPRSLVVQIADGLREVVRAGVLQAGDPLPSTRALATRLGVARGTVVAAYDQLHGEGWLVADEGATRVDPGVHLDHPGRAPSPSRGVAAQTVPPSAADVIDLRPGQPDVTDVVDGAWRAAWRSAVGQAGARHDPSGSLALRSALAEHVRIARGVVVGEGEILVTAGVREGLQLVLTALVLGQDARDRQLRVAVEDPGYPALRRVIAALGHEVVPVPVDEAGLRVDHLDSDLDAVLVTPGHQYPLGGAMPVGRRLELIAWARDHGAVVLEDDYDGELRFTGEPVPALAALDRGDEGVVVTLGSFAKVLAPGIGLGHVIVPMPLRQRVITLRHDVGCPVPATVQDALEYYLDAGALRRHTARMRRRYRDRRDVALRLLSGLEGVRVRPMDGGLHAVVELEGVDAAAERAVVAEARARGVLVAGMADYWSDLRPRHPAGGLPRHGLVVGLGPPSLEEGLTRLREVIAPA</sequence>
<evidence type="ECO:0000256" key="4">
    <source>
        <dbReference type="ARBA" id="ARBA00023125"/>
    </source>
</evidence>
<evidence type="ECO:0000256" key="5">
    <source>
        <dbReference type="ARBA" id="ARBA00023163"/>
    </source>
</evidence>
<dbReference type="SUPFAM" id="SSF46785">
    <property type="entry name" value="Winged helix' DNA-binding domain"/>
    <property type="match status" value="1"/>
</dbReference>
<gene>
    <name evidence="7" type="ORF">FB557_0902</name>
</gene>
<dbReference type="PANTHER" id="PTHR46577:SF1">
    <property type="entry name" value="HTH-TYPE TRANSCRIPTIONAL REGULATORY PROTEIN GABR"/>
    <property type="match status" value="1"/>
</dbReference>
<dbReference type="Gene3D" id="1.10.10.10">
    <property type="entry name" value="Winged helix-like DNA-binding domain superfamily/Winged helix DNA-binding domain"/>
    <property type="match status" value="1"/>
</dbReference>
<keyword evidence="8" id="KW-1185">Reference proteome</keyword>
<dbReference type="OrthoDB" id="199743at2"/>
<dbReference type="InterPro" id="IPR015424">
    <property type="entry name" value="PyrdxlP-dep_Trfase"/>
</dbReference>
<protein>
    <submittedName>
        <fullName evidence="7">GntR family transcriptional regulator</fullName>
    </submittedName>
</protein>
<dbReference type="Pfam" id="PF00392">
    <property type="entry name" value="GntR"/>
    <property type="match status" value="1"/>
</dbReference>
<accession>A0A560WIV9</accession>
<proteinExistence type="inferred from homology"/>
<dbReference type="SUPFAM" id="SSF53383">
    <property type="entry name" value="PLP-dependent transferases"/>
    <property type="match status" value="1"/>
</dbReference>
<feature type="domain" description="HTH gntR-type" evidence="6">
    <location>
        <begin position="19"/>
        <end position="92"/>
    </location>
</feature>
<dbReference type="InterPro" id="IPR051446">
    <property type="entry name" value="HTH_trans_reg/aminotransferase"/>
</dbReference>
<dbReference type="AlphaFoldDB" id="A0A560WIV9"/>
<dbReference type="Gene3D" id="3.40.640.10">
    <property type="entry name" value="Type I PLP-dependent aspartate aminotransferase-like (Major domain)"/>
    <property type="match status" value="1"/>
</dbReference>
<dbReference type="InterPro" id="IPR036390">
    <property type="entry name" value="WH_DNA-bd_sf"/>
</dbReference>
<dbReference type="InterPro" id="IPR000524">
    <property type="entry name" value="Tscrpt_reg_HTH_GntR"/>
</dbReference>
<dbReference type="EMBL" id="VIUW01000001">
    <property type="protein sequence ID" value="TWD17335.1"/>
    <property type="molecule type" value="Genomic_DNA"/>
</dbReference>
<dbReference type="InterPro" id="IPR036388">
    <property type="entry name" value="WH-like_DNA-bd_sf"/>
</dbReference>
<dbReference type="GO" id="GO:0003700">
    <property type="term" value="F:DNA-binding transcription factor activity"/>
    <property type="evidence" value="ECO:0007669"/>
    <property type="project" value="InterPro"/>
</dbReference>
<evidence type="ECO:0000256" key="2">
    <source>
        <dbReference type="ARBA" id="ARBA00022898"/>
    </source>
</evidence>
<dbReference type="RefSeq" id="WP_144855890.1">
    <property type="nucleotide sequence ID" value="NZ_BAAAYT010000002.1"/>
</dbReference>
<dbReference type="InterPro" id="IPR004839">
    <property type="entry name" value="Aminotransferase_I/II_large"/>
</dbReference>
<dbReference type="PROSITE" id="PS50949">
    <property type="entry name" value="HTH_GNTR"/>
    <property type="match status" value="1"/>
</dbReference>
<keyword evidence="2" id="KW-0663">Pyridoxal phosphate</keyword>
<keyword evidence="5" id="KW-0804">Transcription</keyword>
<evidence type="ECO:0000256" key="3">
    <source>
        <dbReference type="ARBA" id="ARBA00023015"/>
    </source>
</evidence>
<evidence type="ECO:0000256" key="1">
    <source>
        <dbReference type="ARBA" id="ARBA00005384"/>
    </source>
</evidence>
<dbReference type="GO" id="GO:0030170">
    <property type="term" value="F:pyridoxal phosphate binding"/>
    <property type="evidence" value="ECO:0007669"/>
    <property type="project" value="InterPro"/>
</dbReference>
<comment type="similarity">
    <text evidence="1">In the C-terminal section; belongs to the class-I pyridoxal-phosphate-dependent aminotransferase family.</text>
</comment>
<evidence type="ECO:0000313" key="7">
    <source>
        <dbReference type="EMBL" id="TWD17335.1"/>
    </source>
</evidence>
<name>A0A560WIV9_9MICO</name>
<dbReference type="InterPro" id="IPR015421">
    <property type="entry name" value="PyrdxlP-dep_Trfase_major"/>
</dbReference>
<dbReference type="PRINTS" id="PR00035">
    <property type="entry name" value="HTHGNTR"/>
</dbReference>
<dbReference type="Proteomes" id="UP000315628">
    <property type="component" value="Unassembled WGS sequence"/>
</dbReference>
<comment type="caution">
    <text evidence="7">The sequence shown here is derived from an EMBL/GenBank/DDBJ whole genome shotgun (WGS) entry which is preliminary data.</text>
</comment>
<organism evidence="7 8">
    <name type="scientific">Marihabitans asiaticum</name>
    <dbReference type="NCBI Taxonomy" id="415218"/>
    <lineage>
        <taxon>Bacteria</taxon>
        <taxon>Bacillati</taxon>
        <taxon>Actinomycetota</taxon>
        <taxon>Actinomycetes</taxon>
        <taxon>Micrococcales</taxon>
        <taxon>Intrasporangiaceae</taxon>
        <taxon>Marihabitans</taxon>
    </lineage>
</organism>
<dbReference type="CDD" id="cd07377">
    <property type="entry name" value="WHTH_GntR"/>
    <property type="match status" value="1"/>
</dbReference>
<dbReference type="GO" id="GO:0003677">
    <property type="term" value="F:DNA binding"/>
    <property type="evidence" value="ECO:0007669"/>
    <property type="project" value="UniProtKB-KW"/>
</dbReference>
<keyword evidence="3" id="KW-0805">Transcription regulation</keyword>
<dbReference type="CDD" id="cd00609">
    <property type="entry name" value="AAT_like"/>
    <property type="match status" value="1"/>
</dbReference>